<dbReference type="SMR" id="A0A0B2P2F7"/>
<dbReference type="PROSITE" id="PS00283">
    <property type="entry name" value="SOYBEAN_KUNITZ"/>
    <property type="match status" value="1"/>
</dbReference>
<dbReference type="Proteomes" id="UP000289340">
    <property type="component" value="Chromosome 8"/>
</dbReference>
<feature type="chain" id="PRO_5040563072" evidence="3">
    <location>
        <begin position="25"/>
        <end position="203"/>
    </location>
</feature>
<dbReference type="PANTHER" id="PTHR33107">
    <property type="entry name" value="KUNITZ TRYPSIN INHIBITOR 2"/>
    <property type="match status" value="1"/>
</dbReference>
<dbReference type="InterPro" id="IPR011065">
    <property type="entry name" value="Kunitz_inhibitor_STI-like_sf"/>
</dbReference>
<dbReference type="SMART" id="SM00452">
    <property type="entry name" value="STI"/>
    <property type="match status" value="1"/>
</dbReference>
<accession>A0A0B2P2F7</accession>
<dbReference type="EMBL" id="QZWG01000008">
    <property type="protein sequence ID" value="RZC00148.1"/>
    <property type="molecule type" value="Genomic_DNA"/>
</dbReference>
<dbReference type="EMBL" id="KN670767">
    <property type="protein sequence ID" value="KHN01857.1"/>
    <property type="molecule type" value="Genomic_DNA"/>
</dbReference>
<dbReference type="Proteomes" id="UP000053555">
    <property type="component" value="Unassembled WGS sequence"/>
</dbReference>
<gene>
    <name evidence="5" type="ORF">D0Y65_022490</name>
    <name evidence="4" type="ORF">glysoja_028529</name>
</gene>
<keyword evidence="2" id="KW-1015">Disulfide bond</keyword>
<comment type="similarity">
    <text evidence="1">Belongs to the protease inhibitor I3 (leguminous Kunitz-type inhibitor) family.</text>
</comment>
<keyword evidence="3" id="KW-0732">Signal</keyword>
<evidence type="ECO:0000256" key="3">
    <source>
        <dbReference type="SAM" id="SignalP"/>
    </source>
</evidence>
<dbReference type="MEROPS" id="I03.001"/>
<evidence type="ECO:0000313" key="6">
    <source>
        <dbReference type="Proteomes" id="UP000289340"/>
    </source>
</evidence>
<evidence type="ECO:0000256" key="2">
    <source>
        <dbReference type="ARBA" id="ARBA00023157"/>
    </source>
</evidence>
<dbReference type="PANTHER" id="PTHR33107:SF81">
    <property type="entry name" value="TRYPSIN INHIBITOR A"/>
    <property type="match status" value="1"/>
</dbReference>
<sequence>MKNTIFFALFLVCAFTSYLPSATADTIFDINGDFVRNGGTYYILPVIRGDGGGIEFAATGNETCPLTVVQSPLEVSKGLPLIISSPFEILSIQEGLILNIGFTFVPPCALIPSEWTTVKGLPEGLAVKLTGYENKVPGWFKIERVSLEFNDYKLVFCATEDSTCVDIGVYIDGEGNRRLVVTENNDPLLVHFKKVEVESSATA</sequence>
<dbReference type="Gene3D" id="2.80.10.50">
    <property type="match status" value="1"/>
</dbReference>
<dbReference type="InterPro" id="IPR002160">
    <property type="entry name" value="Prot_inh_Kunz-lg"/>
</dbReference>
<organism evidence="4">
    <name type="scientific">Glycine soja</name>
    <name type="common">Wild soybean</name>
    <dbReference type="NCBI Taxonomy" id="3848"/>
    <lineage>
        <taxon>Eukaryota</taxon>
        <taxon>Viridiplantae</taxon>
        <taxon>Streptophyta</taxon>
        <taxon>Embryophyta</taxon>
        <taxon>Tracheophyta</taxon>
        <taxon>Spermatophyta</taxon>
        <taxon>Magnoliopsida</taxon>
        <taxon>eudicotyledons</taxon>
        <taxon>Gunneridae</taxon>
        <taxon>Pentapetalae</taxon>
        <taxon>rosids</taxon>
        <taxon>fabids</taxon>
        <taxon>Fabales</taxon>
        <taxon>Fabaceae</taxon>
        <taxon>Papilionoideae</taxon>
        <taxon>50 kb inversion clade</taxon>
        <taxon>NPAAA clade</taxon>
        <taxon>indigoferoid/millettioid clade</taxon>
        <taxon>Phaseoleae</taxon>
        <taxon>Glycine</taxon>
        <taxon>Glycine subgen. Soja</taxon>
    </lineage>
</organism>
<evidence type="ECO:0000313" key="5">
    <source>
        <dbReference type="EMBL" id="RZC00148.1"/>
    </source>
</evidence>
<evidence type="ECO:0000313" key="4">
    <source>
        <dbReference type="EMBL" id="KHN01857.1"/>
    </source>
</evidence>
<name>A0A0B2P2F7_GLYSO</name>
<evidence type="ECO:0000256" key="1">
    <source>
        <dbReference type="ARBA" id="ARBA00005440"/>
    </source>
</evidence>
<dbReference type="GO" id="GO:0004866">
    <property type="term" value="F:endopeptidase inhibitor activity"/>
    <property type="evidence" value="ECO:0007669"/>
    <property type="project" value="InterPro"/>
</dbReference>
<reference evidence="5 6" key="2">
    <citation type="submission" date="2018-09" db="EMBL/GenBank/DDBJ databases">
        <title>A high-quality reference genome of wild soybean provides a powerful tool to mine soybean genomes.</title>
        <authorList>
            <person name="Xie M."/>
            <person name="Chung C.Y.L."/>
            <person name="Li M.-W."/>
            <person name="Wong F.-L."/>
            <person name="Chan T.-F."/>
            <person name="Lam H.-M."/>
        </authorList>
    </citation>
    <scope>NUCLEOTIDE SEQUENCE [LARGE SCALE GENOMIC DNA]</scope>
    <source>
        <strain evidence="6">cv. W05</strain>
        <tissue evidence="5">Hypocotyl of etiolated seedlings</tissue>
    </source>
</reference>
<proteinExistence type="inferred from homology"/>
<dbReference type="PRINTS" id="PR00291">
    <property type="entry name" value="KUNITZINHBTR"/>
</dbReference>
<feature type="signal peptide" evidence="3">
    <location>
        <begin position="1"/>
        <end position="24"/>
    </location>
</feature>
<dbReference type="SUPFAM" id="SSF50386">
    <property type="entry name" value="STI-like"/>
    <property type="match status" value="1"/>
</dbReference>
<dbReference type="AlphaFoldDB" id="A0A0B2P2F7"/>
<dbReference type="Pfam" id="PF00197">
    <property type="entry name" value="Kunitz_legume"/>
    <property type="match status" value="1"/>
</dbReference>
<dbReference type="Gramene" id="XM_028390472.1">
    <property type="protein sequence ID" value="XP_028246273.1"/>
    <property type="gene ID" value="LOC114423642"/>
</dbReference>
<reference evidence="4" key="1">
    <citation type="submission" date="2014-07" db="EMBL/GenBank/DDBJ databases">
        <title>Identification of a novel salt tolerance gene in wild soybean by whole-genome sequencing.</title>
        <authorList>
            <person name="Lam H.-M."/>
            <person name="Qi X."/>
            <person name="Li M.-W."/>
            <person name="Liu X."/>
            <person name="Xie M."/>
            <person name="Ni M."/>
            <person name="Xu X."/>
        </authorList>
    </citation>
    <scope>NUCLEOTIDE SEQUENCE [LARGE SCALE GENOMIC DNA]</scope>
    <source>
        <tissue evidence="4">Root</tissue>
    </source>
</reference>
<keyword evidence="6" id="KW-1185">Reference proteome</keyword>
<dbReference type="CDD" id="cd23362">
    <property type="entry name" value="beta-trefoil_STI_WCI3-like"/>
    <property type="match status" value="1"/>
</dbReference>
<protein>
    <submittedName>
        <fullName evidence="4">Kunitz-type trypsin inhibitor KTI1</fullName>
    </submittedName>
</protein>